<keyword evidence="6" id="KW-0686">Riboflavin biosynthesis</keyword>
<feature type="domain" description="Lumazine-binding" evidence="11">
    <location>
        <begin position="1"/>
        <end position="96"/>
    </location>
</feature>
<dbReference type="KEGG" id="ncon:LC1Nh_0414"/>
<gene>
    <name evidence="12" type="primary">ribE</name>
    <name evidence="12" type="ORF">LC1Nh_0414</name>
</gene>
<dbReference type="Pfam" id="PF00677">
    <property type="entry name" value="Lum_binding"/>
    <property type="match status" value="2"/>
</dbReference>
<dbReference type="InterPro" id="IPR001783">
    <property type="entry name" value="Lumazine-bd"/>
</dbReference>
<evidence type="ECO:0000256" key="3">
    <source>
        <dbReference type="ARBA" id="ARBA00004887"/>
    </source>
</evidence>
<keyword evidence="7 12" id="KW-0808">Transferase</keyword>
<dbReference type="FunFam" id="2.40.30.20:FF:000003">
    <property type="entry name" value="Riboflavin synthase, alpha subunit"/>
    <property type="match status" value="1"/>
</dbReference>
<evidence type="ECO:0000256" key="7">
    <source>
        <dbReference type="ARBA" id="ARBA00022679"/>
    </source>
</evidence>
<evidence type="ECO:0000256" key="1">
    <source>
        <dbReference type="ARBA" id="ARBA00000968"/>
    </source>
</evidence>
<evidence type="ECO:0000256" key="10">
    <source>
        <dbReference type="PROSITE-ProRule" id="PRU00524"/>
    </source>
</evidence>
<dbReference type="PIRSF" id="PIRSF000498">
    <property type="entry name" value="Riboflavin_syn_A"/>
    <property type="match status" value="1"/>
</dbReference>
<dbReference type="Gene3D" id="2.40.30.20">
    <property type="match status" value="2"/>
</dbReference>
<organism evidence="12 13">
    <name type="scientific">Candidatus Nanohalobium constans</name>
    <dbReference type="NCBI Taxonomy" id="2565781"/>
    <lineage>
        <taxon>Archaea</taxon>
        <taxon>Candidatus Nanohalarchaeota</taxon>
        <taxon>Candidatus Nanohalobia</taxon>
        <taxon>Candidatus Nanohalobiales</taxon>
        <taxon>Candidatus Nanohalobiaceae</taxon>
        <taxon>Candidatus Nanohalobium</taxon>
    </lineage>
</organism>
<evidence type="ECO:0000256" key="5">
    <source>
        <dbReference type="ARBA" id="ARBA00013950"/>
    </source>
</evidence>
<proteinExistence type="predicted"/>
<dbReference type="GeneID" id="42364798"/>
<dbReference type="NCBIfam" id="NF009566">
    <property type="entry name" value="PRK13020.1"/>
    <property type="match status" value="1"/>
</dbReference>
<keyword evidence="8" id="KW-0677">Repeat</keyword>
<evidence type="ECO:0000313" key="12">
    <source>
        <dbReference type="EMBL" id="QGA80315.1"/>
    </source>
</evidence>
<dbReference type="Proteomes" id="UP000377803">
    <property type="component" value="Chromosome"/>
</dbReference>
<dbReference type="CDD" id="cd00402">
    <property type="entry name" value="Riboflavin_synthase_like"/>
    <property type="match status" value="1"/>
</dbReference>
<accession>A0A5Q0UH81</accession>
<name>A0A5Q0UH81_9ARCH</name>
<dbReference type="SUPFAM" id="SSF63380">
    <property type="entry name" value="Riboflavin synthase domain-like"/>
    <property type="match status" value="2"/>
</dbReference>
<evidence type="ECO:0000256" key="8">
    <source>
        <dbReference type="ARBA" id="ARBA00022737"/>
    </source>
</evidence>
<sequence length="194" mass="21518">MFTGLVEETGKIREVRETGEGKRITVEAEEVVEDVSKGDSISVSGACLTVEEFSDSTLDFFLAEETLDKTWFSDISEEDEVNLERSLKAGDRMGGHQVQGHVEAVAEVLEVEELEEGWNMSFGLPESMSNYVVEKGFITVEGISLTTTEVTEDSFCVTIIPETWEVTNLSEKEEGDEVNLESDPIGRYVEKMVG</sequence>
<dbReference type="GO" id="GO:0004746">
    <property type="term" value="F:riboflavin synthase activity"/>
    <property type="evidence" value="ECO:0007669"/>
    <property type="project" value="UniProtKB-UniRule"/>
</dbReference>
<dbReference type="GO" id="GO:0009231">
    <property type="term" value="P:riboflavin biosynthetic process"/>
    <property type="evidence" value="ECO:0007669"/>
    <property type="project" value="UniProtKB-KW"/>
</dbReference>
<evidence type="ECO:0000259" key="11">
    <source>
        <dbReference type="PROSITE" id="PS51177"/>
    </source>
</evidence>
<evidence type="ECO:0000256" key="9">
    <source>
        <dbReference type="NCBIfam" id="TIGR00187"/>
    </source>
</evidence>
<protein>
    <recommendedName>
        <fullName evidence="5 9">Riboflavin synthase</fullName>
        <ecNumber evidence="4 9">2.5.1.9</ecNumber>
    </recommendedName>
</protein>
<feature type="repeat" description="Lumazine-binding" evidence="10">
    <location>
        <begin position="97"/>
        <end position="193"/>
    </location>
</feature>
<comment type="function">
    <text evidence="2">Catalyzes the dismutation of two molecules of 6,7-dimethyl-8-ribityllumazine, resulting in the formation of riboflavin and 5-amino-6-(D-ribitylamino)uracil.</text>
</comment>
<evidence type="ECO:0000256" key="2">
    <source>
        <dbReference type="ARBA" id="ARBA00002803"/>
    </source>
</evidence>
<keyword evidence="13" id="KW-1185">Reference proteome</keyword>
<dbReference type="OrthoDB" id="10084at2157"/>
<dbReference type="NCBIfam" id="NF006767">
    <property type="entry name" value="PRK09289.1"/>
    <property type="match status" value="1"/>
</dbReference>
<dbReference type="PROSITE" id="PS51177">
    <property type="entry name" value="LUMAZINE_BIND"/>
    <property type="match status" value="2"/>
</dbReference>
<feature type="domain" description="Lumazine-binding" evidence="11">
    <location>
        <begin position="97"/>
        <end position="193"/>
    </location>
</feature>
<dbReference type="EC" id="2.5.1.9" evidence="4 9"/>
<evidence type="ECO:0000313" key="13">
    <source>
        <dbReference type="Proteomes" id="UP000377803"/>
    </source>
</evidence>
<dbReference type="FunFam" id="2.40.30.20:FF:000004">
    <property type="entry name" value="Riboflavin synthase, alpha subunit"/>
    <property type="match status" value="1"/>
</dbReference>
<feature type="repeat" description="Lumazine-binding" evidence="10">
    <location>
        <begin position="1"/>
        <end position="96"/>
    </location>
</feature>
<evidence type="ECO:0000256" key="4">
    <source>
        <dbReference type="ARBA" id="ARBA00012827"/>
    </source>
</evidence>
<dbReference type="RefSeq" id="WP_153550054.1">
    <property type="nucleotide sequence ID" value="NZ_CP040089.1"/>
</dbReference>
<evidence type="ECO:0000256" key="6">
    <source>
        <dbReference type="ARBA" id="ARBA00022619"/>
    </source>
</evidence>
<dbReference type="AlphaFoldDB" id="A0A5Q0UH81"/>
<dbReference type="NCBIfam" id="TIGR00187">
    <property type="entry name" value="ribE"/>
    <property type="match status" value="1"/>
</dbReference>
<dbReference type="PANTHER" id="PTHR21098:SF12">
    <property type="entry name" value="RIBOFLAVIN SYNTHASE"/>
    <property type="match status" value="1"/>
</dbReference>
<dbReference type="PANTHER" id="PTHR21098">
    <property type="entry name" value="RIBOFLAVIN SYNTHASE ALPHA CHAIN"/>
    <property type="match status" value="1"/>
</dbReference>
<dbReference type="InterPro" id="IPR023366">
    <property type="entry name" value="ATP_synth_asu-like_sf"/>
</dbReference>
<reference evidence="13" key="1">
    <citation type="submission" date="2019-05" db="EMBL/GenBank/DDBJ databases">
        <title>Candidatus Nanohalobium constans, a novel model system to study the DPANN nano-sized archaea: genomic and physiological characterization of a nanoarchaeon co-cultured with its chitinotrophic host.</title>
        <authorList>
            <person name="La Cono V."/>
            <person name="Arcadi E."/>
            <person name="Crisafi F."/>
            <person name="Denaro R."/>
            <person name="La Spada G."/>
            <person name="Messina E."/>
            <person name="Smedile F."/>
            <person name="Toshchakov S.V."/>
            <person name="Shevchenko M.A."/>
            <person name="Golyshin P.N."/>
            <person name="Golyshina O.V."/>
            <person name="Ferrer M."/>
            <person name="Rohde M."/>
            <person name="Mushegian A."/>
            <person name="Sorokin D.Y."/>
            <person name="Giuliano L."/>
            <person name="Yakimov M.M."/>
        </authorList>
    </citation>
    <scope>NUCLEOTIDE SEQUENCE [LARGE SCALE GENOMIC DNA]</scope>
    <source>
        <strain evidence="13">LC1Nh</strain>
    </source>
</reference>
<dbReference type="InterPro" id="IPR026017">
    <property type="entry name" value="Lumazine-bd_dom"/>
</dbReference>
<comment type="catalytic activity">
    <reaction evidence="1">
        <text>2 6,7-dimethyl-8-(1-D-ribityl)lumazine + H(+) = 5-amino-6-(D-ribitylamino)uracil + riboflavin</text>
        <dbReference type="Rhea" id="RHEA:20772"/>
        <dbReference type="ChEBI" id="CHEBI:15378"/>
        <dbReference type="ChEBI" id="CHEBI:15934"/>
        <dbReference type="ChEBI" id="CHEBI:57986"/>
        <dbReference type="ChEBI" id="CHEBI:58201"/>
        <dbReference type="EC" id="2.5.1.9"/>
    </reaction>
</comment>
<dbReference type="EMBL" id="CP040089">
    <property type="protein sequence ID" value="QGA80315.1"/>
    <property type="molecule type" value="Genomic_DNA"/>
</dbReference>
<comment type="pathway">
    <text evidence="3">Cofactor biosynthesis; riboflavin biosynthesis; riboflavin from 2-hydroxy-3-oxobutyl phosphate and 5-amino-6-(D-ribitylamino)uracil: step 2/2.</text>
</comment>
<dbReference type="InterPro" id="IPR017938">
    <property type="entry name" value="Riboflavin_synthase-like_b-brl"/>
</dbReference>